<dbReference type="GO" id="GO:0003677">
    <property type="term" value="F:DNA binding"/>
    <property type="evidence" value="ECO:0007669"/>
    <property type="project" value="InterPro"/>
</dbReference>
<keyword evidence="3" id="KW-1185">Reference proteome</keyword>
<gene>
    <name evidence="2" type="ORF">DWX03_14880</name>
</gene>
<feature type="domain" description="HTH cro/C1-type" evidence="1">
    <location>
        <begin position="7"/>
        <end position="59"/>
    </location>
</feature>
<proteinExistence type="predicted"/>
<sequence length="68" mass="7813">MFTYAPLWQTLKDKGISQYELIKTYHISTETLDALRKNKSVTMNTLHDICVILDCPIEAVVKIEKGDQ</sequence>
<protein>
    <submittedName>
        <fullName evidence="2">XRE family transcriptional regulator</fullName>
    </submittedName>
</protein>
<dbReference type="SUPFAM" id="SSF47413">
    <property type="entry name" value="lambda repressor-like DNA-binding domains"/>
    <property type="match status" value="1"/>
</dbReference>
<accession>A0A3R6A953</accession>
<dbReference type="EMBL" id="QRXJ01000028">
    <property type="protein sequence ID" value="RGT86920.1"/>
    <property type="molecule type" value="Genomic_DNA"/>
</dbReference>
<reference evidence="2 3" key="1">
    <citation type="submission" date="2018-08" db="EMBL/GenBank/DDBJ databases">
        <title>A genome reference for cultivated species of the human gut microbiota.</title>
        <authorList>
            <person name="Zou Y."/>
            <person name="Xue W."/>
            <person name="Luo G."/>
        </authorList>
    </citation>
    <scope>NUCLEOTIDE SEQUENCE [LARGE SCALE GENOMIC DNA]</scope>
    <source>
        <strain evidence="2 3">AF18-12LB</strain>
    </source>
</reference>
<dbReference type="Gene3D" id="1.10.260.40">
    <property type="entry name" value="lambda repressor-like DNA-binding domains"/>
    <property type="match status" value="1"/>
</dbReference>
<evidence type="ECO:0000259" key="1">
    <source>
        <dbReference type="Pfam" id="PF13443"/>
    </source>
</evidence>
<dbReference type="Pfam" id="PF13443">
    <property type="entry name" value="HTH_26"/>
    <property type="match status" value="1"/>
</dbReference>
<evidence type="ECO:0000313" key="3">
    <source>
        <dbReference type="Proteomes" id="UP000283360"/>
    </source>
</evidence>
<name>A0A3R6A953_9FIRM</name>
<evidence type="ECO:0000313" key="2">
    <source>
        <dbReference type="EMBL" id="RGT86920.1"/>
    </source>
</evidence>
<organism evidence="2 3">
    <name type="scientific">Coprococcus comes</name>
    <dbReference type="NCBI Taxonomy" id="410072"/>
    <lineage>
        <taxon>Bacteria</taxon>
        <taxon>Bacillati</taxon>
        <taxon>Bacillota</taxon>
        <taxon>Clostridia</taxon>
        <taxon>Lachnospirales</taxon>
        <taxon>Lachnospiraceae</taxon>
        <taxon>Coprococcus</taxon>
    </lineage>
</organism>
<comment type="caution">
    <text evidence="2">The sequence shown here is derived from an EMBL/GenBank/DDBJ whole genome shotgun (WGS) entry which is preliminary data.</text>
</comment>
<dbReference type="InterPro" id="IPR001387">
    <property type="entry name" value="Cro/C1-type_HTH"/>
</dbReference>
<dbReference type="Proteomes" id="UP000283360">
    <property type="component" value="Unassembled WGS sequence"/>
</dbReference>
<dbReference type="InterPro" id="IPR010982">
    <property type="entry name" value="Lambda_DNA-bd_dom_sf"/>
</dbReference>
<dbReference type="AlphaFoldDB" id="A0A3R6A953"/>